<comment type="caution">
    <text evidence="2">The sequence shown here is derived from an EMBL/GenBank/DDBJ whole genome shotgun (WGS) entry which is preliminary data.</text>
</comment>
<name>A0A9D4SSD1_RHISA</name>
<organism evidence="2 3">
    <name type="scientific">Rhipicephalus sanguineus</name>
    <name type="common">Brown dog tick</name>
    <name type="synonym">Ixodes sanguineus</name>
    <dbReference type="NCBI Taxonomy" id="34632"/>
    <lineage>
        <taxon>Eukaryota</taxon>
        <taxon>Metazoa</taxon>
        <taxon>Ecdysozoa</taxon>
        <taxon>Arthropoda</taxon>
        <taxon>Chelicerata</taxon>
        <taxon>Arachnida</taxon>
        <taxon>Acari</taxon>
        <taxon>Parasitiformes</taxon>
        <taxon>Ixodida</taxon>
        <taxon>Ixodoidea</taxon>
        <taxon>Ixodidae</taxon>
        <taxon>Rhipicephalinae</taxon>
        <taxon>Rhipicephalus</taxon>
        <taxon>Rhipicephalus</taxon>
    </lineage>
</organism>
<reference evidence="2" key="2">
    <citation type="submission" date="2021-09" db="EMBL/GenBank/DDBJ databases">
        <authorList>
            <person name="Jia N."/>
            <person name="Wang J."/>
            <person name="Shi W."/>
            <person name="Du L."/>
            <person name="Sun Y."/>
            <person name="Zhan W."/>
            <person name="Jiang J."/>
            <person name="Wang Q."/>
            <person name="Zhang B."/>
            <person name="Ji P."/>
            <person name="Sakyi L.B."/>
            <person name="Cui X."/>
            <person name="Yuan T."/>
            <person name="Jiang B."/>
            <person name="Yang W."/>
            <person name="Lam T.T.-Y."/>
            <person name="Chang Q."/>
            <person name="Ding S."/>
            <person name="Wang X."/>
            <person name="Zhu J."/>
            <person name="Ruan X."/>
            <person name="Zhao L."/>
            <person name="Wei J."/>
            <person name="Que T."/>
            <person name="Du C."/>
            <person name="Cheng J."/>
            <person name="Dai P."/>
            <person name="Han X."/>
            <person name="Huang E."/>
            <person name="Gao Y."/>
            <person name="Liu J."/>
            <person name="Shao H."/>
            <person name="Ye R."/>
            <person name="Li L."/>
            <person name="Wei W."/>
            <person name="Wang X."/>
            <person name="Wang C."/>
            <person name="Huo Q."/>
            <person name="Li W."/>
            <person name="Guo W."/>
            <person name="Chen H."/>
            <person name="Chen S."/>
            <person name="Zhou L."/>
            <person name="Zhou L."/>
            <person name="Ni X."/>
            <person name="Tian J."/>
            <person name="Zhou Y."/>
            <person name="Sheng Y."/>
            <person name="Liu T."/>
            <person name="Pan Y."/>
            <person name="Xia L."/>
            <person name="Li J."/>
            <person name="Zhao F."/>
            <person name="Cao W."/>
        </authorList>
    </citation>
    <scope>NUCLEOTIDE SEQUENCE</scope>
    <source>
        <strain evidence="2">Rsan-2018</strain>
        <tissue evidence="2">Larvae</tissue>
    </source>
</reference>
<feature type="region of interest" description="Disordered" evidence="1">
    <location>
        <begin position="117"/>
        <end position="140"/>
    </location>
</feature>
<protein>
    <submittedName>
        <fullName evidence="2">Uncharacterized protein</fullName>
    </submittedName>
</protein>
<feature type="region of interest" description="Disordered" evidence="1">
    <location>
        <begin position="1"/>
        <end position="23"/>
    </location>
</feature>
<dbReference type="AlphaFoldDB" id="A0A9D4SSD1"/>
<dbReference type="Proteomes" id="UP000821837">
    <property type="component" value="Unassembled WGS sequence"/>
</dbReference>
<keyword evidence="3" id="KW-1185">Reference proteome</keyword>
<dbReference type="EMBL" id="JABSTV010001253">
    <property type="protein sequence ID" value="KAH7943463.1"/>
    <property type="molecule type" value="Genomic_DNA"/>
</dbReference>
<evidence type="ECO:0000313" key="2">
    <source>
        <dbReference type="EMBL" id="KAH7943463.1"/>
    </source>
</evidence>
<proteinExistence type="predicted"/>
<accession>A0A9D4SSD1</accession>
<reference evidence="2" key="1">
    <citation type="journal article" date="2020" name="Cell">
        <title>Large-Scale Comparative Analyses of Tick Genomes Elucidate Their Genetic Diversity and Vector Capacities.</title>
        <authorList>
            <consortium name="Tick Genome and Microbiome Consortium (TIGMIC)"/>
            <person name="Jia N."/>
            <person name="Wang J."/>
            <person name="Shi W."/>
            <person name="Du L."/>
            <person name="Sun Y."/>
            <person name="Zhan W."/>
            <person name="Jiang J.F."/>
            <person name="Wang Q."/>
            <person name="Zhang B."/>
            <person name="Ji P."/>
            <person name="Bell-Sakyi L."/>
            <person name="Cui X.M."/>
            <person name="Yuan T.T."/>
            <person name="Jiang B.G."/>
            <person name="Yang W.F."/>
            <person name="Lam T.T."/>
            <person name="Chang Q.C."/>
            <person name="Ding S.J."/>
            <person name="Wang X.J."/>
            <person name="Zhu J.G."/>
            <person name="Ruan X.D."/>
            <person name="Zhao L."/>
            <person name="Wei J.T."/>
            <person name="Ye R.Z."/>
            <person name="Que T.C."/>
            <person name="Du C.H."/>
            <person name="Zhou Y.H."/>
            <person name="Cheng J.X."/>
            <person name="Dai P.F."/>
            <person name="Guo W.B."/>
            <person name="Han X.H."/>
            <person name="Huang E.J."/>
            <person name="Li L.F."/>
            <person name="Wei W."/>
            <person name="Gao Y.C."/>
            <person name="Liu J.Z."/>
            <person name="Shao H.Z."/>
            <person name="Wang X."/>
            <person name="Wang C.C."/>
            <person name="Yang T.C."/>
            <person name="Huo Q.B."/>
            <person name="Li W."/>
            <person name="Chen H.Y."/>
            <person name="Chen S.E."/>
            <person name="Zhou L.G."/>
            <person name="Ni X.B."/>
            <person name="Tian J.H."/>
            <person name="Sheng Y."/>
            <person name="Liu T."/>
            <person name="Pan Y.S."/>
            <person name="Xia L.Y."/>
            <person name="Li J."/>
            <person name="Zhao F."/>
            <person name="Cao W.C."/>
        </authorList>
    </citation>
    <scope>NUCLEOTIDE SEQUENCE</scope>
    <source>
        <strain evidence="2">Rsan-2018</strain>
    </source>
</reference>
<evidence type="ECO:0000313" key="3">
    <source>
        <dbReference type="Proteomes" id="UP000821837"/>
    </source>
</evidence>
<evidence type="ECO:0000256" key="1">
    <source>
        <dbReference type="SAM" id="MobiDB-lite"/>
    </source>
</evidence>
<gene>
    <name evidence="2" type="ORF">HPB52_008746</name>
</gene>
<sequence length="140" mass="15052">MAPRRPGPAVSAPPPSKPRGCSVATWTHQQGQEVPRFFCSAAPWKTRRRVRRDLPADRVPWPFRGCTVAEAEEAAGGAQLTTPDGVTVCATCGVTVSFKSHYCGEMHVARTKAAADHRGVAKEAQRAPAPLSQRSDATDF</sequence>